<reference evidence="1 2" key="1">
    <citation type="journal article" date="2015" name="Proc. Natl. Acad. Sci. U.S.A.">
        <title>The resurrection genome of Boea hygrometrica: A blueprint for survival of dehydration.</title>
        <authorList>
            <person name="Xiao L."/>
            <person name="Yang G."/>
            <person name="Zhang L."/>
            <person name="Yang X."/>
            <person name="Zhao S."/>
            <person name="Ji Z."/>
            <person name="Zhou Q."/>
            <person name="Hu M."/>
            <person name="Wang Y."/>
            <person name="Chen M."/>
            <person name="Xu Y."/>
            <person name="Jin H."/>
            <person name="Xiao X."/>
            <person name="Hu G."/>
            <person name="Bao F."/>
            <person name="Hu Y."/>
            <person name="Wan P."/>
            <person name="Li L."/>
            <person name="Deng X."/>
            <person name="Kuang T."/>
            <person name="Xiang C."/>
            <person name="Zhu J.K."/>
            <person name="Oliver M.J."/>
            <person name="He Y."/>
        </authorList>
    </citation>
    <scope>NUCLEOTIDE SEQUENCE [LARGE SCALE GENOMIC DNA]</scope>
    <source>
        <strain evidence="2">cv. XS01</strain>
    </source>
</reference>
<keyword evidence="2" id="KW-1185">Reference proteome</keyword>
<dbReference type="Proteomes" id="UP000250235">
    <property type="component" value="Unassembled WGS sequence"/>
</dbReference>
<name>A0A2Z7AS54_9LAMI</name>
<organism evidence="1 2">
    <name type="scientific">Dorcoceras hygrometricum</name>
    <dbReference type="NCBI Taxonomy" id="472368"/>
    <lineage>
        <taxon>Eukaryota</taxon>
        <taxon>Viridiplantae</taxon>
        <taxon>Streptophyta</taxon>
        <taxon>Embryophyta</taxon>
        <taxon>Tracheophyta</taxon>
        <taxon>Spermatophyta</taxon>
        <taxon>Magnoliopsida</taxon>
        <taxon>eudicotyledons</taxon>
        <taxon>Gunneridae</taxon>
        <taxon>Pentapetalae</taxon>
        <taxon>asterids</taxon>
        <taxon>lamiids</taxon>
        <taxon>Lamiales</taxon>
        <taxon>Gesneriaceae</taxon>
        <taxon>Didymocarpoideae</taxon>
        <taxon>Trichosporeae</taxon>
        <taxon>Loxocarpinae</taxon>
        <taxon>Dorcoceras</taxon>
    </lineage>
</organism>
<dbReference type="AlphaFoldDB" id="A0A2Z7AS54"/>
<sequence length="173" mass="19548">MAASFFVNAMQVDFAFVLAMEHTGMARMFQTLVDTRLEGFLAASGSVYESAVVEFFTNVKVVARKTLSVSSKIYVGRCIHQNGWFDEWVHFRTAVKIKDVSSLESLAKLEEKVLFLAETKHVFELFAHRFLISNPCVYERVVMSGRQNYVALDYTGRRGLSVSDAMSFGGYQI</sequence>
<proteinExistence type="predicted"/>
<protein>
    <submittedName>
        <fullName evidence="1">Miro (Mitochondrial Rho) protein (GTPase/ calcium ion binding)</fullName>
    </submittedName>
</protein>
<gene>
    <name evidence="1" type="ORF">F511_07187</name>
</gene>
<dbReference type="OrthoDB" id="1751168at2759"/>
<evidence type="ECO:0000313" key="2">
    <source>
        <dbReference type="Proteomes" id="UP000250235"/>
    </source>
</evidence>
<accession>A0A2Z7AS54</accession>
<dbReference type="EMBL" id="KV013391">
    <property type="protein sequence ID" value="KZV23710.1"/>
    <property type="molecule type" value="Genomic_DNA"/>
</dbReference>
<evidence type="ECO:0000313" key="1">
    <source>
        <dbReference type="EMBL" id="KZV23710.1"/>
    </source>
</evidence>